<dbReference type="SUPFAM" id="SSF75620">
    <property type="entry name" value="Release factor"/>
    <property type="match status" value="1"/>
</dbReference>
<organism evidence="7 8">
    <name type="scientific">Prosthecobacter dejongeii</name>
    <dbReference type="NCBI Taxonomy" id="48465"/>
    <lineage>
        <taxon>Bacteria</taxon>
        <taxon>Pseudomonadati</taxon>
        <taxon>Verrucomicrobiota</taxon>
        <taxon>Verrucomicrobiia</taxon>
        <taxon>Verrucomicrobiales</taxon>
        <taxon>Verrucomicrobiaceae</taxon>
        <taxon>Prosthecobacter</taxon>
    </lineage>
</organism>
<comment type="caution">
    <text evidence="7">The sequence shown here is derived from an EMBL/GenBank/DDBJ whole genome shotgun (WGS) entry which is preliminary data.</text>
</comment>
<dbReference type="PROSITE" id="PS00745">
    <property type="entry name" value="RF_PROK_I"/>
    <property type="match status" value="1"/>
</dbReference>
<keyword evidence="2 4" id="KW-0488">Methylation</keyword>
<dbReference type="Gene3D" id="3.30.160.20">
    <property type="match status" value="1"/>
</dbReference>
<dbReference type="GO" id="GO:0016149">
    <property type="term" value="F:translation release factor activity, codon specific"/>
    <property type="evidence" value="ECO:0007669"/>
    <property type="project" value="UniProtKB-UniRule"/>
</dbReference>
<dbReference type="HAMAP" id="MF_00094">
    <property type="entry name" value="Rel_fac_2"/>
    <property type="match status" value="1"/>
</dbReference>
<dbReference type="PANTHER" id="PTHR43116">
    <property type="entry name" value="PEPTIDE CHAIN RELEASE FACTOR 2"/>
    <property type="match status" value="1"/>
</dbReference>
<name>A0A7W8DR75_9BACT</name>
<dbReference type="Proteomes" id="UP000534294">
    <property type="component" value="Unassembled WGS sequence"/>
</dbReference>
<feature type="domain" description="Prokaryotic-type class I peptide chain release factors" evidence="6">
    <location>
        <begin position="205"/>
        <end position="221"/>
    </location>
</feature>
<protein>
    <recommendedName>
        <fullName evidence="4 5">Peptide chain release factor 2</fullName>
        <shortName evidence="4">RF-2</shortName>
    </recommendedName>
</protein>
<dbReference type="Gene3D" id="1.20.58.410">
    <property type="entry name" value="Release factor"/>
    <property type="match status" value="1"/>
</dbReference>
<evidence type="ECO:0000313" key="7">
    <source>
        <dbReference type="EMBL" id="MBB5039243.1"/>
    </source>
</evidence>
<comment type="PTM">
    <text evidence="4">Methylated by PrmC. Methylation increases the termination efficiency of RF2.</text>
</comment>
<dbReference type="InterPro" id="IPR045853">
    <property type="entry name" value="Pep_chain_release_fac_I_sf"/>
</dbReference>
<accession>A0A7W8DR75</accession>
<gene>
    <name evidence="4" type="primary">prfB</name>
    <name evidence="7" type="ORF">HNQ64_003512</name>
</gene>
<dbReference type="Pfam" id="PF00472">
    <property type="entry name" value="RF-1"/>
    <property type="match status" value="1"/>
</dbReference>
<keyword evidence="3 4" id="KW-0648">Protein biosynthesis</keyword>
<dbReference type="NCBIfam" id="TIGR00020">
    <property type="entry name" value="prfB"/>
    <property type="match status" value="1"/>
</dbReference>
<dbReference type="EMBL" id="JACHIF010000007">
    <property type="protein sequence ID" value="MBB5039243.1"/>
    <property type="molecule type" value="Genomic_DNA"/>
</dbReference>
<sequence>MTDSGFWDSQNAAKKVIDRANVIKKQITPLGELDARVEDFPVLIELAKEQGDTQSYREVQAEFDAIQKAIGNYELELLLKGPFDRGGAFLTIHSGAGGTEACDWAAMLMRMFVRWSERRGYKVQTIDYQEGDDVGLRSATLEITGENVFGFLQAERGVHRLVRISPFDAAKKRHTSFASIDVTPDNEEEIDIEVRDDDLKVDTYRAGGKGGQNVNKVETAVRITHVPSGVIVACQVERSQPKNRAKAMAMLKAKLYQIEEDKRQAEIARQYGEKTEIGWGSQIRSYVFQPYQMVKDHRTGEKTGNVADVMDGDLDAFMEAKLRGKKSGDSDGDDDV</sequence>
<dbReference type="FunFam" id="3.30.160.20:FF:000010">
    <property type="entry name" value="Peptide chain release factor 2"/>
    <property type="match status" value="1"/>
</dbReference>
<reference evidence="7 8" key="1">
    <citation type="submission" date="2020-08" db="EMBL/GenBank/DDBJ databases">
        <title>Genomic Encyclopedia of Type Strains, Phase IV (KMG-IV): sequencing the most valuable type-strain genomes for metagenomic binning, comparative biology and taxonomic classification.</title>
        <authorList>
            <person name="Goeker M."/>
        </authorList>
    </citation>
    <scope>NUCLEOTIDE SEQUENCE [LARGE SCALE GENOMIC DNA]</scope>
    <source>
        <strain evidence="7 8">DSM 12251</strain>
    </source>
</reference>
<evidence type="ECO:0000313" key="8">
    <source>
        <dbReference type="Proteomes" id="UP000534294"/>
    </source>
</evidence>
<keyword evidence="4" id="KW-0963">Cytoplasm</keyword>
<dbReference type="GO" id="GO:0005737">
    <property type="term" value="C:cytoplasm"/>
    <property type="evidence" value="ECO:0007669"/>
    <property type="project" value="UniProtKB-SubCell"/>
</dbReference>
<dbReference type="Pfam" id="PF03462">
    <property type="entry name" value="PCRF"/>
    <property type="match status" value="1"/>
</dbReference>
<comment type="function">
    <text evidence="4">Peptide chain release factor 2 directs the termination of translation in response to the peptide chain termination codons UGA and UAA.</text>
</comment>
<comment type="subcellular location">
    <subcellularLocation>
        <location evidence="4">Cytoplasm</location>
    </subcellularLocation>
</comment>
<dbReference type="InterPro" id="IPR005139">
    <property type="entry name" value="PCRF"/>
</dbReference>
<evidence type="ECO:0000259" key="6">
    <source>
        <dbReference type="PROSITE" id="PS00745"/>
    </source>
</evidence>
<dbReference type="Gene3D" id="3.30.70.1660">
    <property type="match status" value="1"/>
</dbReference>
<dbReference type="AlphaFoldDB" id="A0A7W8DR75"/>
<proteinExistence type="inferred from homology"/>
<evidence type="ECO:0000256" key="1">
    <source>
        <dbReference type="ARBA" id="ARBA00010835"/>
    </source>
</evidence>
<evidence type="ECO:0000256" key="2">
    <source>
        <dbReference type="ARBA" id="ARBA00022481"/>
    </source>
</evidence>
<feature type="modified residue" description="N5-methylglutamine" evidence="4">
    <location>
        <position position="212"/>
    </location>
</feature>
<evidence type="ECO:0000256" key="4">
    <source>
        <dbReference type="HAMAP-Rule" id="MF_00094"/>
    </source>
</evidence>
<dbReference type="InterPro" id="IPR000352">
    <property type="entry name" value="Pep_chain_release_fac_I"/>
</dbReference>
<evidence type="ECO:0000256" key="5">
    <source>
        <dbReference type="NCBIfam" id="TIGR00020"/>
    </source>
</evidence>
<evidence type="ECO:0000256" key="3">
    <source>
        <dbReference type="ARBA" id="ARBA00022917"/>
    </source>
</evidence>
<dbReference type="SMART" id="SM00937">
    <property type="entry name" value="PCRF"/>
    <property type="match status" value="1"/>
</dbReference>
<comment type="similarity">
    <text evidence="1 4">Belongs to the prokaryotic/mitochondrial release factor family.</text>
</comment>
<keyword evidence="8" id="KW-1185">Reference proteome</keyword>
<dbReference type="InterPro" id="IPR004374">
    <property type="entry name" value="PrfB"/>
</dbReference>
<dbReference type="PANTHER" id="PTHR43116:SF3">
    <property type="entry name" value="CLASS I PEPTIDE CHAIN RELEASE FACTOR"/>
    <property type="match status" value="1"/>
</dbReference>